<dbReference type="GO" id="GO:0004334">
    <property type="term" value="F:fumarylacetoacetase activity"/>
    <property type="evidence" value="ECO:0007669"/>
    <property type="project" value="UniProtKB-EC"/>
</dbReference>
<dbReference type="GO" id="GO:0046872">
    <property type="term" value="F:metal ion binding"/>
    <property type="evidence" value="ECO:0007669"/>
    <property type="project" value="UniProtKB-KW"/>
</dbReference>
<dbReference type="InterPro" id="IPR011234">
    <property type="entry name" value="Fumarylacetoacetase-like_C"/>
</dbReference>
<comment type="cofactor">
    <cofactor evidence="2 13">
        <name>Mg(2+)</name>
        <dbReference type="ChEBI" id="CHEBI:18420"/>
    </cofactor>
</comment>
<comment type="pathway">
    <text evidence="3">Amino-acid degradation; L-phenylalanine degradation; acetoacetate and fumarate from L-phenylalanine: step 6/6.</text>
</comment>
<dbReference type="SUPFAM" id="SSF56529">
    <property type="entry name" value="FAH"/>
    <property type="match status" value="1"/>
</dbReference>
<evidence type="ECO:0000256" key="10">
    <source>
        <dbReference type="ARBA" id="ARBA00023232"/>
    </source>
</evidence>
<evidence type="ECO:0000256" key="2">
    <source>
        <dbReference type="ARBA" id="ARBA00001946"/>
    </source>
</evidence>
<dbReference type="PANTHER" id="PTHR43069:SF2">
    <property type="entry name" value="FUMARYLACETOACETASE"/>
    <property type="match status" value="1"/>
</dbReference>
<dbReference type="Gene3D" id="3.90.850.10">
    <property type="entry name" value="Fumarylacetoacetase-like, C-terminal domain"/>
    <property type="match status" value="1"/>
</dbReference>
<dbReference type="GO" id="GO:1902000">
    <property type="term" value="P:homogentisate catabolic process"/>
    <property type="evidence" value="ECO:0007669"/>
    <property type="project" value="TreeGrafter"/>
</dbReference>
<dbReference type="EC" id="3.7.1.2" evidence="4"/>
<evidence type="ECO:0000259" key="16">
    <source>
        <dbReference type="Pfam" id="PF09298"/>
    </source>
</evidence>
<feature type="binding site" evidence="13">
    <location>
        <position position="170"/>
    </location>
    <ligand>
        <name>Ca(2+)</name>
        <dbReference type="ChEBI" id="CHEBI:29108"/>
    </ligand>
</feature>
<evidence type="ECO:0000313" key="17">
    <source>
        <dbReference type="EMBL" id="KAB2342702.1"/>
    </source>
</evidence>
<keyword evidence="9" id="KW-0828">Tyrosine catabolism</keyword>
<evidence type="ECO:0000256" key="12">
    <source>
        <dbReference type="PIRSR" id="PIRSR605959-2"/>
    </source>
</evidence>
<comment type="caution">
    <text evidence="17">The sequence shown here is derived from an EMBL/GenBank/DDBJ whole genome shotgun (WGS) entry which is preliminary data.</text>
</comment>
<feature type="active site" description="Proton acceptor" evidence="11">
    <location>
        <position position="104"/>
    </location>
</feature>
<dbReference type="InterPro" id="IPR036462">
    <property type="entry name" value="Fumarylacetoacetase_N_sf"/>
</dbReference>
<keyword evidence="7 13" id="KW-0106">Calcium</keyword>
<dbReference type="InterPro" id="IPR015377">
    <property type="entry name" value="Fumarylacetoacetase_N"/>
</dbReference>
<feature type="region of interest" description="Disordered" evidence="14">
    <location>
        <begin position="138"/>
        <end position="164"/>
    </location>
</feature>
<reference evidence="17 18" key="1">
    <citation type="submission" date="2019-09" db="EMBL/GenBank/DDBJ databases">
        <title>Actinomadura physcomitrii sp. nov., a novel actinomycete isolated from moss [Physcomitrium sphaericum (Ludw) Fuernr].</title>
        <authorList>
            <person name="Zhuang X."/>
            <person name="Liu C."/>
        </authorList>
    </citation>
    <scope>NUCLEOTIDE SEQUENCE [LARGE SCALE GENOMIC DNA]</scope>
    <source>
        <strain evidence="17 18">HMC1</strain>
    </source>
</reference>
<dbReference type="Pfam" id="PF09298">
    <property type="entry name" value="FAA_hydrolase_N"/>
    <property type="match status" value="1"/>
</dbReference>
<evidence type="ECO:0000256" key="1">
    <source>
        <dbReference type="ARBA" id="ARBA00001913"/>
    </source>
</evidence>
<accession>A0A6H9YC96</accession>
<dbReference type="PANTHER" id="PTHR43069">
    <property type="entry name" value="FUMARYLACETOACETASE"/>
    <property type="match status" value="1"/>
</dbReference>
<protein>
    <recommendedName>
        <fullName evidence="4">fumarylacetoacetase</fullName>
        <ecNumber evidence="4">3.7.1.2</ecNumber>
    </recommendedName>
</protein>
<evidence type="ECO:0000259" key="15">
    <source>
        <dbReference type="Pfam" id="PF01557"/>
    </source>
</evidence>
<keyword evidence="10" id="KW-0585">Phenylalanine catabolism</keyword>
<dbReference type="NCBIfam" id="TIGR01266">
    <property type="entry name" value="fum_ac_acetase"/>
    <property type="match status" value="1"/>
</dbReference>
<feature type="binding site" evidence="12">
    <location>
        <position position="315"/>
    </location>
    <ligand>
        <name>substrate</name>
    </ligand>
</feature>
<keyword evidence="8 13" id="KW-0460">Magnesium</keyword>
<dbReference type="FunFam" id="3.90.850.10:FF:000011">
    <property type="entry name" value="Fumarylacetoacetase"/>
    <property type="match status" value="1"/>
</dbReference>
<evidence type="ECO:0000256" key="14">
    <source>
        <dbReference type="SAM" id="MobiDB-lite"/>
    </source>
</evidence>
<feature type="binding site" evidence="13">
    <location>
        <position position="204"/>
    </location>
    <ligand>
        <name>Mg(2+)</name>
        <dbReference type="ChEBI" id="CHEBI:18420"/>
    </ligand>
</feature>
<dbReference type="EMBL" id="WBMT01000021">
    <property type="protein sequence ID" value="KAB2342702.1"/>
    <property type="molecule type" value="Genomic_DNA"/>
</dbReference>
<organism evidence="17 18">
    <name type="scientific">Actinomadura rudentiformis</name>
    <dbReference type="NCBI Taxonomy" id="359158"/>
    <lineage>
        <taxon>Bacteria</taxon>
        <taxon>Bacillati</taxon>
        <taxon>Actinomycetota</taxon>
        <taxon>Actinomycetes</taxon>
        <taxon>Streptosporangiales</taxon>
        <taxon>Thermomonosporaceae</taxon>
        <taxon>Actinomadura</taxon>
    </lineage>
</organism>
<dbReference type="UniPathway" id="UPA00139">
    <property type="reaction ID" value="UER00341"/>
</dbReference>
<sequence length="378" mass="40673">MTGFGLNNLPYGVFSTPGGAPRVGVRFGDQVLDLAATLDDSTFAAPSLNPFMAQGRARWTEVREQITGILSGGRRAVLHPLADVRLHMPFEVADYVDFYASEEHATNLGRMFRPDSAPLLPNWKHLPVGYHGRSGTVVPSGTGIVRPTGQRKPPGQESPDFGPSRRLDVEVEVGFVVGTPSALGEPVPTGAFADHVFGVCLVNDWSARDIQAWEYVPLGPFLGKSFATSLSPWIVPLDALAEARVRTPTQDPRPLPYLVEDDPWGLDLSLALALNGTTVSRPPYASMYWSPAQMLAHLTANGASLRTGDLYASGTVSGPSPDQRGSFIELTWSGQEPLKLPDGSTRTFLEDGDEVTISGSWGDVSLGEVTGRILPARR</sequence>
<feature type="binding site" evidence="13">
    <location>
        <position position="224"/>
    </location>
    <ligand>
        <name>Mg(2+)</name>
        <dbReference type="ChEBI" id="CHEBI:18420"/>
    </ligand>
</feature>
<evidence type="ECO:0000256" key="5">
    <source>
        <dbReference type="ARBA" id="ARBA00022723"/>
    </source>
</evidence>
<dbReference type="Proteomes" id="UP000468735">
    <property type="component" value="Unassembled WGS sequence"/>
</dbReference>
<dbReference type="InterPro" id="IPR036663">
    <property type="entry name" value="Fumarylacetoacetase_C_sf"/>
</dbReference>
<feature type="binding site" evidence="12">
    <location>
        <position position="113"/>
    </location>
    <ligand>
        <name>substrate</name>
    </ligand>
</feature>
<proteinExistence type="predicted"/>
<feature type="domain" description="Fumarylacetoacetase-like C-terminal" evidence="15">
    <location>
        <begin position="96"/>
        <end position="364"/>
    </location>
</feature>
<evidence type="ECO:0000256" key="7">
    <source>
        <dbReference type="ARBA" id="ARBA00022837"/>
    </source>
</evidence>
<evidence type="ECO:0000256" key="13">
    <source>
        <dbReference type="PIRSR" id="PIRSR605959-3"/>
    </source>
</evidence>
<evidence type="ECO:0000256" key="6">
    <source>
        <dbReference type="ARBA" id="ARBA00022801"/>
    </source>
</evidence>
<dbReference type="GO" id="GO:0006572">
    <property type="term" value="P:L-tyrosine catabolic process"/>
    <property type="evidence" value="ECO:0007669"/>
    <property type="project" value="UniProtKB-KW"/>
</dbReference>
<evidence type="ECO:0000256" key="3">
    <source>
        <dbReference type="ARBA" id="ARBA00004782"/>
    </source>
</evidence>
<feature type="binding site" evidence="12">
    <location>
        <position position="99"/>
    </location>
    <ligand>
        <name>substrate</name>
    </ligand>
</feature>
<evidence type="ECO:0000313" key="18">
    <source>
        <dbReference type="Proteomes" id="UP000468735"/>
    </source>
</evidence>
<feature type="binding site" evidence="13">
    <location>
        <position position="97"/>
    </location>
    <ligand>
        <name>Ca(2+)</name>
        <dbReference type="ChEBI" id="CHEBI:29108"/>
    </ligand>
</feature>
<feature type="binding site" evidence="12">
    <location>
        <position position="211"/>
    </location>
    <ligand>
        <name>substrate</name>
    </ligand>
</feature>
<gene>
    <name evidence="17" type="primary">fahA</name>
    <name evidence="17" type="ORF">F8566_37320</name>
</gene>
<dbReference type="Gene3D" id="2.30.30.230">
    <property type="entry name" value="Fumarylacetoacetase, N-terminal domain"/>
    <property type="match status" value="1"/>
</dbReference>
<feature type="binding site" evidence="13">
    <location>
        <position position="204"/>
    </location>
    <ligand>
        <name>Ca(2+)</name>
        <dbReference type="ChEBI" id="CHEBI:29108"/>
    </ligand>
</feature>
<keyword evidence="5 13" id="KW-0479">Metal-binding</keyword>
<keyword evidence="18" id="KW-1185">Reference proteome</keyword>
<keyword evidence="6 17" id="KW-0378">Hydrolase</keyword>
<dbReference type="AlphaFoldDB" id="A0A6H9YC96"/>
<comment type="cofactor">
    <cofactor evidence="1 13">
        <name>Ca(2+)</name>
        <dbReference type="ChEBI" id="CHEBI:29108"/>
    </cofactor>
</comment>
<evidence type="ECO:0000256" key="9">
    <source>
        <dbReference type="ARBA" id="ARBA00022878"/>
    </source>
</evidence>
<dbReference type="GO" id="GO:0006559">
    <property type="term" value="P:L-phenylalanine catabolic process"/>
    <property type="evidence" value="ECO:0007669"/>
    <property type="project" value="UniProtKB-UniPathway"/>
</dbReference>
<feature type="binding site" evidence="13">
    <location>
        <position position="228"/>
    </location>
    <ligand>
        <name>Mg(2+)</name>
        <dbReference type="ChEBI" id="CHEBI:18420"/>
    </ligand>
</feature>
<evidence type="ECO:0000256" key="8">
    <source>
        <dbReference type="ARBA" id="ARBA00022842"/>
    </source>
</evidence>
<dbReference type="SUPFAM" id="SSF63433">
    <property type="entry name" value="Fumarylacetoacetate hydrolase, FAH, N-terminal domain"/>
    <property type="match status" value="1"/>
</dbReference>
<dbReference type="InterPro" id="IPR005959">
    <property type="entry name" value="Fumarylacetoacetase"/>
</dbReference>
<dbReference type="Pfam" id="PF01557">
    <property type="entry name" value="FAA_hydrolase"/>
    <property type="match status" value="1"/>
</dbReference>
<dbReference type="RefSeq" id="WP_151566777.1">
    <property type="nucleotide sequence ID" value="NZ_WBMT01000021.1"/>
</dbReference>
<dbReference type="OrthoDB" id="3766879at2"/>
<feature type="binding site" evidence="12">
    <location>
        <position position="215"/>
    </location>
    <ligand>
        <name>substrate</name>
    </ligand>
</feature>
<feature type="binding site" evidence="13">
    <location>
        <position position="172"/>
    </location>
    <ligand>
        <name>Ca(2+)</name>
        <dbReference type="ChEBI" id="CHEBI:29108"/>
    </ligand>
</feature>
<evidence type="ECO:0000256" key="4">
    <source>
        <dbReference type="ARBA" id="ARBA00012094"/>
    </source>
</evidence>
<feature type="domain" description="Fumarylacetoacetase N-terminal" evidence="16">
    <location>
        <begin position="7"/>
        <end position="89"/>
    </location>
</feature>
<name>A0A6H9YC96_9ACTN</name>
<evidence type="ECO:0000256" key="11">
    <source>
        <dbReference type="PIRSR" id="PIRSR605959-1"/>
    </source>
</evidence>